<organism evidence="14 15">
    <name type="scientific">Gelidibacter sediminis</name>
    <dbReference type="NCBI Taxonomy" id="1608710"/>
    <lineage>
        <taxon>Bacteria</taxon>
        <taxon>Pseudomonadati</taxon>
        <taxon>Bacteroidota</taxon>
        <taxon>Flavobacteriia</taxon>
        <taxon>Flavobacteriales</taxon>
        <taxon>Flavobacteriaceae</taxon>
        <taxon>Gelidibacter</taxon>
    </lineage>
</organism>
<dbReference type="EMBL" id="SOBW01000010">
    <property type="protein sequence ID" value="TDU34167.1"/>
    <property type="molecule type" value="Genomic_DNA"/>
</dbReference>
<evidence type="ECO:0000256" key="6">
    <source>
        <dbReference type="ARBA" id="ARBA00022989"/>
    </source>
</evidence>
<keyword evidence="5" id="KW-0256">Endoplasmic reticulum</keyword>
<evidence type="ECO:0000256" key="10">
    <source>
        <dbReference type="SAM" id="Phobius"/>
    </source>
</evidence>
<evidence type="ECO:0000256" key="5">
    <source>
        <dbReference type="ARBA" id="ARBA00022824"/>
    </source>
</evidence>
<dbReference type="InterPro" id="IPR011041">
    <property type="entry name" value="Quinoprot_gluc/sorb_DH_b-prop"/>
</dbReference>
<keyword evidence="15" id="KW-1185">Reference proteome</keyword>
<dbReference type="OrthoDB" id="9770043at2"/>
<dbReference type="Gene3D" id="2.60.40.1220">
    <property type="match status" value="1"/>
</dbReference>
<dbReference type="SUPFAM" id="SSF49313">
    <property type="entry name" value="Cadherin-like"/>
    <property type="match status" value="5"/>
</dbReference>
<keyword evidence="7 10" id="KW-0472">Membrane</keyword>
<name>A0A4R7PIQ1_9FLAO</name>
<evidence type="ECO:0000256" key="4">
    <source>
        <dbReference type="ARBA" id="ARBA00022729"/>
    </source>
</evidence>
<comment type="caution">
    <text evidence="14">The sequence shown here is derived from an EMBL/GenBank/DDBJ whole genome shotgun (WGS) entry which is preliminary data.</text>
</comment>
<dbReference type="Gene3D" id="2.120.10.30">
    <property type="entry name" value="TolB, C-terminal domain"/>
    <property type="match status" value="1"/>
</dbReference>
<feature type="domain" description="Cadherin" evidence="12">
    <location>
        <begin position="2757"/>
        <end position="2843"/>
    </location>
</feature>
<dbReference type="SMART" id="SM00089">
    <property type="entry name" value="PKD"/>
    <property type="match status" value="6"/>
</dbReference>
<keyword evidence="6 10" id="KW-1133">Transmembrane helix</keyword>
<feature type="domain" description="Cadherin" evidence="12">
    <location>
        <begin position="2660"/>
        <end position="2746"/>
    </location>
</feature>
<dbReference type="Pfam" id="PF05345">
    <property type="entry name" value="He_PIG"/>
    <property type="match status" value="6"/>
</dbReference>
<evidence type="ECO:0000256" key="3">
    <source>
        <dbReference type="ARBA" id="ARBA00022692"/>
    </source>
</evidence>
<dbReference type="PROSITE" id="PS51175">
    <property type="entry name" value="CBM6"/>
    <property type="match status" value="1"/>
</dbReference>
<dbReference type="Pfam" id="PF18911">
    <property type="entry name" value="PKD_4"/>
    <property type="match status" value="1"/>
</dbReference>
<evidence type="ECO:0000256" key="8">
    <source>
        <dbReference type="ARBA" id="ARBA00023180"/>
    </source>
</evidence>
<dbReference type="InterPro" id="IPR014755">
    <property type="entry name" value="Cu-Rt/internalin_Ig-like"/>
</dbReference>
<dbReference type="Pfam" id="PF22352">
    <property type="entry name" value="K319L-like_PKD"/>
    <property type="match status" value="5"/>
</dbReference>
<dbReference type="InterPro" id="IPR035986">
    <property type="entry name" value="PKD_dom_sf"/>
</dbReference>
<dbReference type="GO" id="GO:0007156">
    <property type="term" value="P:homophilic cell adhesion via plasma membrane adhesion molecules"/>
    <property type="evidence" value="ECO:0007669"/>
    <property type="project" value="InterPro"/>
</dbReference>
<dbReference type="PANTHER" id="PTHR13460:SF0">
    <property type="entry name" value="MALECTIN"/>
    <property type="match status" value="1"/>
</dbReference>
<dbReference type="CDD" id="cd11304">
    <property type="entry name" value="Cadherin_repeat"/>
    <property type="match status" value="5"/>
</dbReference>
<feature type="domain" description="Cadherin" evidence="12">
    <location>
        <begin position="2849"/>
        <end position="2940"/>
    </location>
</feature>
<evidence type="ECO:0000256" key="7">
    <source>
        <dbReference type="ARBA" id="ARBA00023136"/>
    </source>
</evidence>
<keyword evidence="9" id="KW-0119">Carbohydrate metabolism</keyword>
<dbReference type="PROSITE" id="PS50268">
    <property type="entry name" value="CADHERIN_2"/>
    <property type="match status" value="5"/>
</dbReference>
<dbReference type="GO" id="GO:0030246">
    <property type="term" value="F:carbohydrate binding"/>
    <property type="evidence" value="ECO:0007669"/>
    <property type="project" value="InterPro"/>
</dbReference>
<dbReference type="SUPFAM" id="SSF49299">
    <property type="entry name" value="PKD domain"/>
    <property type="match status" value="6"/>
</dbReference>
<feature type="domain" description="CBM6" evidence="13">
    <location>
        <begin position="681"/>
        <end position="807"/>
    </location>
</feature>
<dbReference type="GO" id="GO:0005509">
    <property type="term" value="F:calcium ion binding"/>
    <property type="evidence" value="ECO:0007669"/>
    <property type="project" value="InterPro"/>
</dbReference>
<protein>
    <submittedName>
        <fullName evidence="14">PKD domain-containing protein</fullName>
    </submittedName>
</protein>
<sequence length="3180" mass="338308">MKSKLLPKPYFFIKCINVILLIGNSCLNPIKIVSLKTKHFSVLALLLLLSSTLLAQLPPSLENEFQQVDLLTGLKNSTTMKFAPDGRIFILDRYGEVIIYKTDSQTSVSAGSLSVFHELEDGLLGIAFDPNFLSNNFIYLTYSPANKSVNRVSRFEMNGDYLDVGSERILLEWTTSRTAKFHSGGGMDFDSDGNLYIATGDNSGYDNLYAAWNETNPDFSAEKSSSNTNDLRGKILRITPQPDGTYTIPTGNLFSAGTPLTKPEIYVMGARNPYRIFVDKHNTDWLFWGEVGPDADEPSQLGPAGLDEMNLTKSSGNYGWPYFSGVNNDAYEIPYRSPSPYYNDPSAPQNTSTWNTGATDLPAAIPAWIDFAHMSHFAGPIYYYDNNLTDQQRLPIEFDGAFFYYDFNTSRIWAVKMDAQGNVISNNRFAPGVFPGNSNTFNGFIDMSIGPDGKMYILAYGTGCCPQNVGTGRLIRVDYTGITTNAPPNVKISATPDNGSLPLVVNFSSAGTTDPNGDLSLTYEWDVDGDGVVDYTEANPSHTYTVAGTYNVRLQVNDGNGGIGVNNITIHAGNNAALFNFISPPDGGLMNWQDDISFNLLVSDVEDGVIDCTDVNLVPSLGHLNHFHDDNTLSGCPQTIRLDDGNSHGADGDMNLFFVLNANYTDSGGLTAFDQIKLHPKRKEAEFFDTQSGTTIIPNTDPLEGGFKAIEVSNNGYISFSGRNLVNMEAVKYKVAAAVGGGIIEFRTGGPTGPLLATTIVPSTGSINSWTAVESTFPVPEGKNDIFFVFKFTDPNQKFNLNYVEFLGVGVSTDNTPPLVVSVSPIGNTQVKIVFSEYVTKETAEELTNYTLDNGITITSAVLQSDGRTVLLDVSSLSSDIVYNLQIQNVENTSEFSIVTDSYSFSTISSIRINAGGPDVIYDSENFIADENFLGGTPYTNDTPIAGTADDELYQTERYGNFTYTIPVSAAGAYDIRLHFAELYFGVETSGGPGSRVFNVKIEGITVLDNFDILSETDPATALIKEFNNVSVTDGFVNIEFEGVTNSAKLSALEILSPDTFNLEPKITILNPENGANVNQTFDINFRVNNWMIAEGDTHMHYSIDGVVIGPHYSYDPLTIEGLNVGSHVIRLELYDAIHVPTGVFDEIMVAVTDQAVCNSTVFPDSWDVHILDPHEYTAVYTIPDYDLDGDGLNDIVTGGWWYKNPGSASGNWIKNTIGGNFGNVVHVYDFDGDGHLDLLGTQIGASGSEYQGAQLMWAKNDGSGNFTVYNNIPAGNTTYSEPFLAGIAGGDFGLGFAYQMAINWNGAEDTGSPVQLLTPTADPTTGTWTLIDISSDSSGEDIKAGDIDGDGDLDLFQGINWLRNDGSGVWTTFSTGITYSTTPDRIQLADFNGDGRLDGVVGQLGLGGDSTRYEFAWFEAPEDPTQPWIKHLLSDTVSGSLSVFAIDIDFDGDMDIVVGEWLNSKRLIAFENDLCNSGGWNTHIINDGALNLEHHDGAMVTDIDNDGDLDIISNGWINDKGPRIYENTSVILKQDPIADAGDDQEVFLPTDTVVIMGSGSDPDGGEITYMWTQISGPNTATLSGNATAELTANNLIEGDYVFRLTITDDEGVSVFDDVTISVKPQMAAIRINSGGPDFTYDTTDWSQDQYFTGGDSYSNMLEIGNTDNDQLYQTERYDTSGTLVYEIPVPSGTYDLNLHFAEIYFGVPGDGVDGGEGSRVFNVNIENGQHELINYDIIVAAGGSALAVIENFNDINVEDGFLTITLTSIQNSAKISGIEVSMSGSGSLPPIVDAGEDQELYLPTDTVVLTGTASDPDGGEVSYLWTQISGPNTSTLSGATTAELTANNLIEGDYVFRLTVTDDEDVSAFDEVTISVMPQMAAIRINSGGPDYTYETIDWSQDQYYNGGDSFSNTIQIANTGNDQLYQTERYDTSGILVYEVPVPSGTYDLNLHFAEIYFGVPGDGADGGEGSRVFNVSIENGQYELVNYDIIVAAGGSATAVIENFNNINVEDGFLTITLTSVENSAKISGIEVFVSGSGSMPPIVDAGDDQVLTLPTNTVVLDGSAYDPDGGVITSYEWTQISGPNTATLNGNTTAELTVSNLIEGDYIFRLTAVDNENDSAFDEVTVSVLAEVLAIRINSGGPEFTFETFEWSEDQFYNSGDSSTKVIKIANTSNDQLYQTERYTSSGTLVYNIPVESGTYDLNLHFAEIYFGVLGAGSSGGEGSRVFNVSIENGQKQLTNYDIVVAAGGSATAVIEHFMGIVVDDGFLTITFTGVVNFPKVSGIEVMLSGGSSLPPIVDAGGARTISLPNSSIVLDGSAYDPDGGVINEYQWTQISGPNTAILTNANTDNLIASDLIEGTYIFQLIATDDDNVSASDEMTLTVANEAQAVRINSGGPDLNFNGELWDADQYYSGGGEFENVTPIDNTDNDALYQTERFSTDPAGLTYEIPVTNGLHNVRLHFAEIYYAVIEPASAGGVGSRVFTIDIENGTKRIENYDIVAAAGGAATAVIETFTNIAVNDGFLTVNLIPVKEYPKISGLEVIESRPPNVNAGLDQTIVLPENSITQNGSGNDPDGGSVSFLWTQISGPNTATLVGADTADLTANDLIVGTYVFNLTVTDDENDSSSDEITITVEPDPTNMSPVVTNPGAQTNIEGEAITLQISATDPESDALTYSATGLPNGLTIDASTGLISGTVATGSATNSPYTVEVTVTDDGTPSESTKVTFTWTITAAAVNGAPVVTNPGAQTNIEGEAITLQISATDPESDALSYSAMGLPNGLTIDASTGLISGTVATGSATNSPYTVEVTVTDDGTPSESTKVTFTWTITAAAVNGAPVVTNPGAQTSIEGEAITLQISATDPESDALSYSAMGLPNGLTIDASTGLISGTVATGSATNSPYTVEVTVTDDGTPSESTKVTFTWTITAAAVNGAPVVTNPGAQTNIEGEAITLQISATDPESDALSYSAMGLPNGLTIDASTGLISGTVATGSATNSPYTVEVTVTDDGTPSESTKVTFTWTITAAAVNGAPVVTNPGSQTNIEGEAITLQISATDPESDALTYSATGLPNGLTIDASTGLISGTVATGSATNSPYTVEVTVTDDGTPSESTKVTFTWTITAAAVNGAPVVTNPGAQTNIEGEAITLQISATDPESDALTYSAMGLPNGLTIDASTG</sequence>
<gene>
    <name evidence="14" type="ORF">BXY82_2829</name>
</gene>
<dbReference type="SUPFAM" id="SSF49785">
    <property type="entry name" value="Galactose-binding domain-like"/>
    <property type="match status" value="4"/>
</dbReference>
<dbReference type="Pfam" id="PF07995">
    <property type="entry name" value="GSDH"/>
    <property type="match status" value="1"/>
</dbReference>
<dbReference type="InterPro" id="IPR039155">
    <property type="entry name" value="MLEC"/>
</dbReference>
<keyword evidence="8" id="KW-0325">Glycoprotein</keyword>
<dbReference type="Gene3D" id="2.60.40.10">
    <property type="entry name" value="Immunoglobulins"/>
    <property type="match status" value="12"/>
</dbReference>
<dbReference type="GO" id="GO:0016020">
    <property type="term" value="C:membrane"/>
    <property type="evidence" value="ECO:0007669"/>
    <property type="project" value="InterPro"/>
</dbReference>
<dbReference type="CDD" id="cd00146">
    <property type="entry name" value="PKD"/>
    <property type="match status" value="2"/>
</dbReference>
<reference evidence="14 15" key="1">
    <citation type="submission" date="2019-03" db="EMBL/GenBank/DDBJ databases">
        <title>Genomic Encyclopedia of Archaeal and Bacterial Type Strains, Phase II (KMG-II): from individual species to whole genera.</title>
        <authorList>
            <person name="Goeker M."/>
        </authorList>
    </citation>
    <scope>NUCLEOTIDE SEQUENCE [LARGE SCALE GENOMIC DNA]</scope>
    <source>
        <strain evidence="14 15">DSM 28135</strain>
    </source>
</reference>
<evidence type="ECO:0000256" key="1">
    <source>
        <dbReference type="ARBA" id="ARBA00004115"/>
    </source>
</evidence>
<dbReference type="Gene3D" id="2.60.120.260">
    <property type="entry name" value="Galactose-binding domain-like"/>
    <property type="match status" value="1"/>
</dbReference>
<dbReference type="SMART" id="SM00112">
    <property type="entry name" value="CA"/>
    <property type="match status" value="5"/>
</dbReference>
<evidence type="ECO:0000259" key="11">
    <source>
        <dbReference type="PROSITE" id="PS50093"/>
    </source>
</evidence>
<feature type="non-terminal residue" evidence="14">
    <location>
        <position position="3180"/>
    </location>
</feature>
<comment type="similarity">
    <text evidence="2">Belongs to the malectin family.</text>
</comment>
<dbReference type="InterPro" id="IPR011042">
    <property type="entry name" value="6-blade_b-propeller_TolB-like"/>
</dbReference>
<evidence type="ECO:0000313" key="14">
    <source>
        <dbReference type="EMBL" id="TDU34167.1"/>
    </source>
</evidence>
<dbReference type="InterPro" id="IPR006584">
    <property type="entry name" value="Cellulose-bd_IV"/>
</dbReference>
<dbReference type="Gene3D" id="2.130.10.130">
    <property type="entry name" value="Integrin alpha, N-terminal"/>
    <property type="match status" value="1"/>
</dbReference>
<dbReference type="InterPro" id="IPR022409">
    <property type="entry name" value="PKD/Chitinase_dom"/>
</dbReference>
<dbReference type="Pfam" id="PF11721">
    <property type="entry name" value="Malectin"/>
    <property type="match status" value="5"/>
</dbReference>
<comment type="subcellular location">
    <subcellularLocation>
        <location evidence="1">Endoplasmic reticulum membrane</location>
        <topology evidence="1">Single-pass type I membrane protein</topology>
    </subcellularLocation>
</comment>
<dbReference type="InterPro" id="IPR021720">
    <property type="entry name" value="Malectin_dom"/>
</dbReference>
<dbReference type="InterPro" id="IPR012938">
    <property type="entry name" value="Glc/Sorbosone_DH"/>
</dbReference>
<keyword evidence="3 10" id="KW-0812">Transmembrane</keyword>
<feature type="domain" description="Cadherin" evidence="12">
    <location>
        <begin position="3048"/>
        <end position="3134"/>
    </location>
</feature>
<feature type="domain" description="Cadherin" evidence="12">
    <location>
        <begin position="2951"/>
        <end position="3037"/>
    </location>
</feature>
<dbReference type="InterPro" id="IPR015919">
    <property type="entry name" value="Cadherin-like_sf"/>
</dbReference>
<feature type="transmembrane region" description="Helical" evidence="10">
    <location>
        <begin position="6"/>
        <end position="27"/>
    </location>
</feature>
<feature type="transmembrane region" description="Helical" evidence="10">
    <location>
        <begin position="39"/>
        <end position="57"/>
    </location>
</feature>
<dbReference type="InterPro" id="IPR008979">
    <property type="entry name" value="Galactose-bd-like_sf"/>
</dbReference>
<dbReference type="PANTHER" id="PTHR13460">
    <property type="match status" value="1"/>
</dbReference>
<dbReference type="InterPro" id="IPR006644">
    <property type="entry name" value="Cadg"/>
</dbReference>
<dbReference type="InterPro" id="IPR005084">
    <property type="entry name" value="CBM6"/>
</dbReference>
<dbReference type="SUPFAM" id="SSF50952">
    <property type="entry name" value="Soluble quinoprotein glucose dehydrogenase"/>
    <property type="match status" value="1"/>
</dbReference>
<accession>A0A4R7PIQ1</accession>
<evidence type="ECO:0000256" key="2">
    <source>
        <dbReference type="ARBA" id="ARBA00009141"/>
    </source>
</evidence>
<evidence type="ECO:0000259" key="13">
    <source>
        <dbReference type="PROSITE" id="PS51175"/>
    </source>
</evidence>
<dbReference type="RefSeq" id="WP_133758838.1">
    <property type="nucleotide sequence ID" value="NZ_SOBW01000010.1"/>
</dbReference>
<dbReference type="Proteomes" id="UP000294689">
    <property type="component" value="Unassembled WGS sequence"/>
</dbReference>
<dbReference type="SUPFAM" id="SSF69318">
    <property type="entry name" value="Integrin alpha N-terminal domain"/>
    <property type="match status" value="1"/>
</dbReference>
<dbReference type="SMART" id="SM00736">
    <property type="entry name" value="CADG"/>
    <property type="match status" value="5"/>
</dbReference>
<dbReference type="PROSITE" id="PS50093">
    <property type="entry name" value="PKD"/>
    <property type="match status" value="1"/>
</dbReference>
<dbReference type="InterPro" id="IPR002126">
    <property type="entry name" value="Cadherin-like_dom"/>
</dbReference>
<proteinExistence type="inferred from homology"/>
<evidence type="ECO:0000313" key="15">
    <source>
        <dbReference type="Proteomes" id="UP000294689"/>
    </source>
</evidence>
<evidence type="ECO:0000259" key="12">
    <source>
        <dbReference type="PROSITE" id="PS50268"/>
    </source>
</evidence>
<keyword evidence="4" id="KW-0732">Signal</keyword>
<feature type="domain" description="PKD" evidence="11">
    <location>
        <begin position="488"/>
        <end position="561"/>
    </location>
</feature>
<dbReference type="CDD" id="cd04084">
    <property type="entry name" value="CBM6_xylanase-like"/>
    <property type="match status" value="1"/>
</dbReference>
<dbReference type="Gene3D" id="2.60.120.430">
    <property type="entry name" value="Galactose-binding lectin"/>
    <property type="match status" value="5"/>
</dbReference>
<dbReference type="SMART" id="SM00606">
    <property type="entry name" value="CBD_IV"/>
    <property type="match status" value="1"/>
</dbReference>
<evidence type="ECO:0000256" key="9">
    <source>
        <dbReference type="ARBA" id="ARBA00023277"/>
    </source>
</evidence>
<dbReference type="Pfam" id="PF03422">
    <property type="entry name" value="CBM_6"/>
    <property type="match status" value="1"/>
</dbReference>
<dbReference type="InterPro" id="IPR013783">
    <property type="entry name" value="Ig-like_fold"/>
</dbReference>
<dbReference type="InterPro" id="IPR000601">
    <property type="entry name" value="PKD_dom"/>
</dbReference>
<dbReference type="InterPro" id="IPR028994">
    <property type="entry name" value="Integrin_alpha_N"/>
</dbReference>